<reference evidence="2" key="1">
    <citation type="submission" date="2014-03" db="EMBL/GenBank/DDBJ databases">
        <title>The sialotranscriptome of Amblyomma triste, Amblyomma parvum and Amblyomma cajennense ticks, uncovered by 454-based RNA-seq.</title>
        <authorList>
            <person name="Garcia G.R."/>
            <person name="Gardinassi L.G."/>
            <person name="Ribeiro J.M."/>
            <person name="Anatrielo E."/>
            <person name="Ferreira B.R."/>
            <person name="Moreira H.N."/>
            <person name="Mafra C."/>
            <person name="Olegario M.M."/>
            <person name="Szabo P.J."/>
            <person name="Miranda-Santos I.K."/>
            <person name="Maruyama S.R."/>
        </authorList>
    </citation>
    <scope>NUCLEOTIDE SEQUENCE</scope>
    <source>
        <strain evidence="2">Araguapaz</strain>
        <tissue evidence="2">Salivary glands</tissue>
    </source>
</reference>
<evidence type="ECO:0000256" key="1">
    <source>
        <dbReference type="SAM" id="SignalP"/>
    </source>
</evidence>
<organism evidence="2">
    <name type="scientific">Amblyomma parvum</name>
    <name type="common">South American tick</name>
    <dbReference type="NCBI Taxonomy" id="251391"/>
    <lineage>
        <taxon>Eukaryota</taxon>
        <taxon>Metazoa</taxon>
        <taxon>Ecdysozoa</taxon>
        <taxon>Arthropoda</taxon>
        <taxon>Chelicerata</taxon>
        <taxon>Arachnida</taxon>
        <taxon>Acari</taxon>
        <taxon>Parasitiformes</taxon>
        <taxon>Ixodida</taxon>
        <taxon>Ixodoidea</taxon>
        <taxon>Ixodidae</taxon>
        <taxon>Amblyomminae</taxon>
        <taxon>Amblyomma</taxon>
    </lineage>
</organism>
<feature type="signal peptide" evidence="1">
    <location>
        <begin position="1"/>
        <end position="19"/>
    </location>
</feature>
<dbReference type="GO" id="GO:0030682">
    <property type="term" value="P:symbiont-mediated perturbation of host defenses"/>
    <property type="evidence" value="ECO:0007669"/>
    <property type="project" value="InterPro"/>
</dbReference>
<dbReference type="Pfam" id="PF02098">
    <property type="entry name" value="His_binding"/>
    <property type="match status" value="1"/>
</dbReference>
<sequence length="208" mass="23979">MPNVRTVLLVLVLGSWSAARRKNCDGKFFAKWLGYNPDAWKIIANGHAKYHLMSYSNGSLPKLDKCLSTTKSSKHGNKWERIVTYHSFFNSTVYHGTTRVSTEKSDEFFVYDNSLNASYSKKLSDSHYEPLFSINDVIFMEENKCIVLKSDLFGYEVWVHTSYLIATGRIPYFCIFFYEACAGRDKIWAYDWNQCPITTHNLAKTANT</sequence>
<dbReference type="InterPro" id="IPR002970">
    <property type="entry name" value="Tick_his-bd"/>
</dbReference>
<dbReference type="AlphaFoldDB" id="A0A023G1I8"/>
<keyword evidence="1" id="KW-0732">Signal</keyword>
<dbReference type="InterPro" id="IPR012674">
    <property type="entry name" value="Calycin"/>
</dbReference>
<proteinExistence type="evidence at transcript level"/>
<dbReference type="Gene3D" id="2.40.128.20">
    <property type="match status" value="1"/>
</dbReference>
<dbReference type="SUPFAM" id="SSF50814">
    <property type="entry name" value="Lipocalins"/>
    <property type="match status" value="1"/>
</dbReference>
<evidence type="ECO:0000313" key="2">
    <source>
        <dbReference type="EMBL" id="JAC26790.1"/>
    </source>
</evidence>
<dbReference type="EMBL" id="GBBL01000530">
    <property type="protein sequence ID" value="JAC26790.1"/>
    <property type="molecule type" value="mRNA"/>
</dbReference>
<accession>A0A023G1I8</accession>
<dbReference type="GO" id="GO:0043176">
    <property type="term" value="F:amine binding"/>
    <property type="evidence" value="ECO:0007669"/>
    <property type="project" value="InterPro"/>
</dbReference>
<name>A0A023G1I8_AMBPA</name>
<feature type="chain" id="PRO_5001517949" evidence="1">
    <location>
        <begin position="20"/>
        <end position="208"/>
    </location>
</feature>
<protein>
    <submittedName>
        <fullName evidence="2">Putative secreted protein</fullName>
    </submittedName>
</protein>